<dbReference type="Gene3D" id="3.30.70.1390">
    <property type="entry name" value="ROC domain from the Parkinson's disease-associated leucine-rich repeat kinase 2"/>
    <property type="match status" value="1"/>
</dbReference>
<organism evidence="18 19">
    <name type="scientific">Channa striata</name>
    <name type="common">Snakehead murrel</name>
    <name type="synonym">Ophicephalus striatus</name>
    <dbReference type="NCBI Taxonomy" id="64152"/>
    <lineage>
        <taxon>Eukaryota</taxon>
        <taxon>Metazoa</taxon>
        <taxon>Chordata</taxon>
        <taxon>Craniata</taxon>
        <taxon>Vertebrata</taxon>
        <taxon>Euteleostomi</taxon>
        <taxon>Actinopterygii</taxon>
        <taxon>Neopterygii</taxon>
        <taxon>Teleostei</taxon>
        <taxon>Neoteleostei</taxon>
        <taxon>Acanthomorphata</taxon>
        <taxon>Anabantaria</taxon>
        <taxon>Anabantiformes</taxon>
        <taxon>Channoidei</taxon>
        <taxon>Channidae</taxon>
        <taxon>Channa</taxon>
    </lineage>
</organism>
<evidence type="ECO:0000256" key="9">
    <source>
        <dbReference type="ARBA" id="ARBA00022777"/>
    </source>
</evidence>
<dbReference type="InterPro" id="IPR000719">
    <property type="entry name" value="Prot_kinase_dom"/>
</dbReference>
<dbReference type="InterPro" id="IPR011009">
    <property type="entry name" value="Kinase-like_dom_sf"/>
</dbReference>
<dbReference type="InterPro" id="IPR032675">
    <property type="entry name" value="LRR_dom_sf"/>
</dbReference>
<dbReference type="Gene3D" id="1.10.510.10">
    <property type="entry name" value="Transferase(Phosphotransferase) domain 1"/>
    <property type="match status" value="1"/>
</dbReference>
<keyword evidence="8" id="KW-0547">Nucleotide-binding</keyword>
<dbReference type="Pfam" id="PF12796">
    <property type="entry name" value="Ank_2"/>
    <property type="match status" value="1"/>
</dbReference>
<evidence type="ECO:0000256" key="11">
    <source>
        <dbReference type="ARBA" id="ARBA00023134"/>
    </source>
</evidence>
<dbReference type="SMART" id="SM00364">
    <property type="entry name" value="LRR_BAC"/>
    <property type="match status" value="9"/>
</dbReference>
<dbReference type="InterPro" id="IPR057263">
    <property type="entry name" value="COR-B"/>
</dbReference>
<comment type="similarity">
    <text evidence="2">Belongs to the protein kinase superfamily. TKL Ser/Thr protein kinase family. ROCO subfamily.</text>
</comment>
<keyword evidence="10" id="KW-0067">ATP-binding</keyword>
<dbReference type="Pfam" id="PF25497">
    <property type="entry name" value="COR-B"/>
    <property type="match status" value="1"/>
</dbReference>
<dbReference type="InterPro" id="IPR027417">
    <property type="entry name" value="P-loop_NTPase"/>
</dbReference>
<protein>
    <recommendedName>
        <fullName evidence="3">non-specific serine/threonine protein kinase</fullName>
        <ecNumber evidence="3">2.7.11.1</ecNumber>
    </recommendedName>
</protein>
<dbReference type="InterPro" id="IPR001245">
    <property type="entry name" value="Ser-Thr/Tyr_kinase_cat_dom"/>
</dbReference>
<dbReference type="SMART" id="SM00369">
    <property type="entry name" value="LRR_TYP"/>
    <property type="match status" value="8"/>
</dbReference>
<dbReference type="GO" id="GO:0009966">
    <property type="term" value="P:regulation of signal transduction"/>
    <property type="evidence" value="ECO:0007669"/>
    <property type="project" value="UniProtKB-ARBA"/>
</dbReference>
<dbReference type="SUPFAM" id="SSF48403">
    <property type="entry name" value="Ankyrin repeat"/>
    <property type="match status" value="1"/>
</dbReference>
<name>A0AA88SYB1_CHASR</name>
<gene>
    <name evidence="18" type="ORF">Q5P01_006014</name>
</gene>
<evidence type="ECO:0000256" key="12">
    <source>
        <dbReference type="ARBA" id="ARBA00047899"/>
    </source>
</evidence>
<dbReference type="FunFam" id="1.10.510.10:FF:000361">
    <property type="entry name" value="Leucine-rich repeat serine/threonine-protein kinase 1"/>
    <property type="match status" value="1"/>
</dbReference>
<keyword evidence="9" id="KW-0418">Kinase</keyword>
<dbReference type="GO" id="GO:0005525">
    <property type="term" value="F:GTP binding"/>
    <property type="evidence" value="ECO:0007669"/>
    <property type="project" value="UniProtKB-KW"/>
</dbReference>
<dbReference type="Pfam" id="PF16095">
    <property type="entry name" value="COR-A"/>
    <property type="match status" value="1"/>
</dbReference>
<dbReference type="Pfam" id="PF00560">
    <property type="entry name" value="LRR_1"/>
    <property type="match status" value="1"/>
</dbReference>
<keyword evidence="19" id="KW-1185">Reference proteome</keyword>
<evidence type="ECO:0000256" key="13">
    <source>
        <dbReference type="ARBA" id="ARBA00048679"/>
    </source>
</evidence>
<keyword evidence="4" id="KW-0723">Serine/threonine-protein kinase</keyword>
<dbReference type="PANTHER" id="PTHR48056">
    <property type="entry name" value="LRR RECEPTOR-LIKE SERINE/THREONINE-PROTEIN KINASE-RELATED"/>
    <property type="match status" value="1"/>
</dbReference>
<dbReference type="InterPro" id="IPR020859">
    <property type="entry name" value="ROC"/>
</dbReference>
<dbReference type="InterPro" id="IPR036770">
    <property type="entry name" value="Ankyrin_rpt-contain_sf"/>
</dbReference>
<keyword evidence="6" id="KW-0808">Transferase</keyword>
<dbReference type="EMBL" id="JAUPFM010000004">
    <property type="protein sequence ID" value="KAK2853353.1"/>
    <property type="molecule type" value="Genomic_DNA"/>
</dbReference>
<feature type="repeat" description="ANK" evidence="14">
    <location>
        <begin position="197"/>
        <end position="225"/>
    </location>
</feature>
<dbReference type="EC" id="2.7.11.1" evidence="3"/>
<dbReference type="SMART" id="SM00248">
    <property type="entry name" value="ANK"/>
    <property type="match status" value="4"/>
</dbReference>
<comment type="cofactor">
    <cofactor evidence="1">
        <name>Mg(2+)</name>
        <dbReference type="ChEBI" id="CHEBI:18420"/>
    </cofactor>
</comment>
<accession>A0AA88SYB1</accession>
<evidence type="ECO:0000313" key="18">
    <source>
        <dbReference type="EMBL" id="KAK2853353.1"/>
    </source>
</evidence>
<dbReference type="SUPFAM" id="SSF50978">
    <property type="entry name" value="WD40 repeat-like"/>
    <property type="match status" value="1"/>
</dbReference>
<evidence type="ECO:0000256" key="7">
    <source>
        <dbReference type="ARBA" id="ARBA00022737"/>
    </source>
</evidence>
<dbReference type="PROSITE" id="PS51424">
    <property type="entry name" value="ROC"/>
    <property type="match status" value="1"/>
</dbReference>
<dbReference type="InterPro" id="IPR032171">
    <property type="entry name" value="COR-A"/>
</dbReference>
<proteinExistence type="inferred from homology"/>
<evidence type="ECO:0000256" key="6">
    <source>
        <dbReference type="ARBA" id="ARBA00022679"/>
    </source>
</evidence>
<dbReference type="Proteomes" id="UP001187415">
    <property type="component" value="Unassembled WGS sequence"/>
</dbReference>
<keyword evidence="11" id="KW-0342">GTP-binding</keyword>
<evidence type="ECO:0000256" key="8">
    <source>
        <dbReference type="ARBA" id="ARBA00022741"/>
    </source>
</evidence>
<evidence type="ECO:0000256" key="3">
    <source>
        <dbReference type="ARBA" id="ARBA00012513"/>
    </source>
</evidence>
<dbReference type="Gene3D" id="3.40.50.300">
    <property type="entry name" value="P-loop containing nucleotide triphosphate hydrolases"/>
    <property type="match status" value="1"/>
</dbReference>
<feature type="domain" description="Protein kinase" evidence="16">
    <location>
        <begin position="1253"/>
        <end position="1537"/>
    </location>
</feature>
<feature type="domain" description="Roc" evidence="17">
    <location>
        <begin position="625"/>
        <end position="819"/>
    </location>
</feature>
<evidence type="ECO:0000256" key="2">
    <source>
        <dbReference type="ARBA" id="ARBA00008171"/>
    </source>
</evidence>
<dbReference type="Pfam" id="PF07714">
    <property type="entry name" value="PK_Tyr_Ser-Thr"/>
    <property type="match status" value="1"/>
</dbReference>
<keyword evidence="5" id="KW-0433">Leucine-rich repeat</keyword>
<keyword evidence="7" id="KW-0677">Repeat</keyword>
<evidence type="ECO:0000256" key="10">
    <source>
        <dbReference type="ARBA" id="ARBA00022840"/>
    </source>
</evidence>
<dbReference type="InterPro" id="IPR001611">
    <property type="entry name" value="Leu-rich_rpt"/>
</dbReference>
<dbReference type="Pfam" id="PF08477">
    <property type="entry name" value="Roc"/>
    <property type="match status" value="1"/>
</dbReference>
<evidence type="ECO:0000256" key="1">
    <source>
        <dbReference type="ARBA" id="ARBA00001946"/>
    </source>
</evidence>
<dbReference type="PROSITE" id="PS50011">
    <property type="entry name" value="PROTEIN_KINASE_DOM"/>
    <property type="match status" value="1"/>
</dbReference>
<evidence type="ECO:0000256" key="15">
    <source>
        <dbReference type="SAM" id="MobiDB-lite"/>
    </source>
</evidence>
<dbReference type="InterPro" id="IPR002110">
    <property type="entry name" value="Ankyrin_rpt"/>
</dbReference>
<dbReference type="Gene3D" id="3.80.10.10">
    <property type="entry name" value="Ribonuclease Inhibitor"/>
    <property type="match status" value="3"/>
</dbReference>
<sequence>MSYWSVGLPQDSGEIPSNMEQQSSPREEMGAKASLVEGMGLGSTVVSSPTLENIQMAYEGGNEEAAKELIQQACCVECSAGRPRIDGVHLLCVATQHGDLESVRYLLKEARIHVPQEPSNSHPAILAANCGHASLVKELLDSIPGPCLRRELLNWMLATSCQQGHLNVVQLLVNSYDADAKDCAVHSDEFAIITGLPLYAAAQAGSVDIAQFLLQNGAGFSSYTLMDHAAFSKQLLRLRLQETNTEGKESVSVCWSGLELPWLELDWFMDFSSQITHLDLSSNSLSSLPSVVPWGLMHLEILDLSSNLLNELPSAYNSQEVICTSLREVNLSQNQLTSLPPGLLHLTHIQRLYAAKNQLTVLFDIPTTTNWIGLRNLKELDVSDNSLSSLPTNIMHCLKSLRILNVCRNKLSTFPDPWACPLKQCKASFNVIESLPNAISIFWRTQLQEVDFSENNLKELPSYIFELEALVLLRLCGNQIVALPAPSKWKCSKLRTLDLSRNLLGKTEEGPRIRRLAFLTTWNRRDPDPVCPIEFPMILRDSLEVLLLNDNQLECVPQSVCGLHSLTELYLSNNPGIRELPTELGQLSNLWQLDIEDLNITNVPQDVIKEGPVSVLAFLKAHLRKAEPCKLLKMLVIGPPRQGKTALLEALQTGRASPFTPADCSISTSTWELDKASGVKNSRDSVAFNVWEIGGQASMSTVNQCFFTDKALYVVIWNLALGEEAVANLQTWLLNIEARAPNSAVVVVGTHLDLIDTKFRTERLATLRAYILALCRSPSGVRAKGYPDITCKHLHEVSCKSLEGLDGLKKLIYQVALSMKDSSSSAFGSKLLGRLIPRSYLTFQEAVIAEKKRREAEGEVQYLTDAQLDCIIEQNPESDIRNYEDLQTAISFLIETGTLLHFPDTSHGLCTLYFLCPVWLSECLERIMHLKSSRSVARNGVIRAEDLRMLLVGTGFTQQTEEQYFQFLAKFEIALPVAKNRYLLPHLLPPKPAMDIHGFRKETNNTLHRIFKMSFVPAGFWERFIARMLISLTEMDLQSFEPSRNSRSRNSRNSVIYSFAGTQPRNRCSTFRVRRSQTIYWKEGLLVTFDGGYLSVESSDVNWKKKKSGGIKISCQSEIRDFSAMAFITDHVNSLIEQWFPALTASESDGSLLIEQYAPCSLCDSLAHQKQSKLLSNQSDQERGGQGRDNRIEAGLHYFNMEDCVLAAVEKDHIVCPQHAEQPVPLQELVPELFMTDFPARLFLDKTDLEYSEESNNIIGQGGSGTIIYRARYCDQPVAVKRFHIKKCRQQTVSSDKDTMVKHLQSANACRSFSEFRQEASMLHSLQHPCIVSLVGISIHPLCFALQLAPLGSLNTVLEEKRKDSRYMPLGHMLTFKVAYQIASGLAYLHRKNIIFCDLKSDNILVWSLEVKDPVNIKLSDYGISRQSFHEGALGVEGTPGYQAPEIRPGIVYDEKVDMFSYGMVLYELLSGRRPVLGQHQLQIAKKLSKGLRPVLGSPEEVQFHCLHCLLTDCWDTKPEKRPVAMQCVRQMQDPSFPCLRYVLSCGSHSQLFLSQLQQYSAVFWSGEKEDRNYSIVNVEKGQVEVKRMSCPGSKISCQMKMCNTLWMATEEQEVFIYSLNDMCPLSQPQKQLSSPAIITCLLPVPEGEQSLARMFAGMFDGLVAVYSLVEDLPLDGETYLCSHTLNKTVFGLKDSDPRQRPYPVRGMALVSNGSQLWFSNGPGVLVIDCQSLQAVRRLEPYSPPSSIIAMATSFSLWGEEAVWTLDDHINTLLLYHVASYELCAKYCCGDSSPLRDVFTVQRPAGVTKVTTPDSRPEEKLEWTNGEVTLIYSDEAGTQIIQHQDSLTDYCSISSSCSLEPQESDCSTIEGLSSLDSHSSLLLPAHQIETSKDQDHHKSTNPESALNSAVNVNATIPQLQAFTVLPVNETLWIPRRGGDVLVVDMQSHGSQLRGRVIAVLSPPRCSSLGILEEAALVAKDTVVCGFHKKNMEWCLCVWRGWGCRELEVFYQSYEDLGRLETSMRKRR</sequence>
<dbReference type="GO" id="GO:0004674">
    <property type="term" value="F:protein serine/threonine kinase activity"/>
    <property type="evidence" value="ECO:0007669"/>
    <property type="project" value="UniProtKB-KW"/>
</dbReference>
<dbReference type="SMART" id="SM00220">
    <property type="entry name" value="S_TKc"/>
    <property type="match status" value="1"/>
</dbReference>
<evidence type="ECO:0000256" key="5">
    <source>
        <dbReference type="ARBA" id="ARBA00022614"/>
    </source>
</evidence>
<evidence type="ECO:0000259" key="16">
    <source>
        <dbReference type="PROSITE" id="PS50011"/>
    </source>
</evidence>
<dbReference type="InterPro" id="IPR050647">
    <property type="entry name" value="Plant_LRR-RLKs"/>
</dbReference>
<dbReference type="PANTHER" id="PTHR48056:SF81">
    <property type="entry name" value="RECEPTOR PROTEIN-TYROSINE KINASE CEPR1"/>
    <property type="match status" value="1"/>
</dbReference>
<evidence type="ECO:0000256" key="14">
    <source>
        <dbReference type="PROSITE-ProRule" id="PRU00023"/>
    </source>
</evidence>
<dbReference type="FunFam" id="3.80.10.10:FF:000091">
    <property type="entry name" value="leucine-rich repeat serine/threonine-protein kinase 1"/>
    <property type="match status" value="1"/>
</dbReference>
<evidence type="ECO:0000259" key="17">
    <source>
        <dbReference type="PROSITE" id="PS51424"/>
    </source>
</evidence>
<dbReference type="PROSITE" id="PS51450">
    <property type="entry name" value="LRR"/>
    <property type="match status" value="4"/>
</dbReference>
<comment type="catalytic activity">
    <reaction evidence="12">
        <text>L-threonyl-[protein] + ATP = O-phospho-L-threonyl-[protein] + ADP + H(+)</text>
        <dbReference type="Rhea" id="RHEA:46608"/>
        <dbReference type="Rhea" id="RHEA-COMP:11060"/>
        <dbReference type="Rhea" id="RHEA-COMP:11605"/>
        <dbReference type="ChEBI" id="CHEBI:15378"/>
        <dbReference type="ChEBI" id="CHEBI:30013"/>
        <dbReference type="ChEBI" id="CHEBI:30616"/>
        <dbReference type="ChEBI" id="CHEBI:61977"/>
        <dbReference type="ChEBI" id="CHEBI:456216"/>
        <dbReference type="EC" id="2.7.11.1"/>
    </reaction>
</comment>
<reference evidence="18" key="1">
    <citation type="submission" date="2023-07" db="EMBL/GenBank/DDBJ databases">
        <title>Chromosome-level Genome Assembly of Striped Snakehead (Channa striata).</title>
        <authorList>
            <person name="Liu H."/>
        </authorList>
    </citation>
    <scope>NUCLEOTIDE SEQUENCE</scope>
    <source>
        <strain evidence="18">Gz</strain>
        <tissue evidence="18">Muscle</tissue>
    </source>
</reference>
<keyword evidence="14" id="KW-0040">ANK repeat</keyword>
<evidence type="ECO:0000313" key="19">
    <source>
        <dbReference type="Proteomes" id="UP001187415"/>
    </source>
</evidence>
<dbReference type="PROSITE" id="PS50088">
    <property type="entry name" value="ANK_REPEAT"/>
    <property type="match status" value="1"/>
</dbReference>
<comment type="caution">
    <text evidence="18">The sequence shown here is derived from an EMBL/GenBank/DDBJ whole genome shotgun (WGS) entry which is preliminary data.</text>
</comment>
<dbReference type="SUPFAM" id="SSF56112">
    <property type="entry name" value="Protein kinase-like (PK-like)"/>
    <property type="match status" value="1"/>
</dbReference>
<dbReference type="SUPFAM" id="SSF52058">
    <property type="entry name" value="L domain-like"/>
    <property type="match status" value="1"/>
</dbReference>
<dbReference type="InterPro" id="IPR036322">
    <property type="entry name" value="WD40_repeat_dom_sf"/>
</dbReference>
<feature type="region of interest" description="Disordered" evidence="15">
    <location>
        <begin position="1"/>
        <end position="30"/>
    </location>
</feature>
<comment type="catalytic activity">
    <reaction evidence="13">
        <text>L-seryl-[protein] + ATP = O-phospho-L-seryl-[protein] + ADP + H(+)</text>
        <dbReference type="Rhea" id="RHEA:17989"/>
        <dbReference type="Rhea" id="RHEA-COMP:9863"/>
        <dbReference type="Rhea" id="RHEA-COMP:11604"/>
        <dbReference type="ChEBI" id="CHEBI:15378"/>
        <dbReference type="ChEBI" id="CHEBI:29999"/>
        <dbReference type="ChEBI" id="CHEBI:30616"/>
        <dbReference type="ChEBI" id="CHEBI:83421"/>
        <dbReference type="ChEBI" id="CHEBI:456216"/>
        <dbReference type="EC" id="2.7.11.1"/>
    </reaction>
</comment>
<dbReference type="Gene3D" id="1.25.40.20">
    <property type="entry name" value="Ankyrin repeat-containing domain"/>
    <property type="match status" value="1"/>
</dbReference>
<dbReference type="GO" id="GO:0005524">
    <property type="term" value="F:ATP binding"/>
    <property type="evidence" value="ECO:0007669"/>
    <property type="project" value="UniProtKB-KW"/>
</dbReference>
<evidence type="ECO:0000256" key="4">
    <source>
        <dbReference type="ARBA" id="ARBA00022527"/>
    </source>
</evidence>
<dbReference type="SUPFAM" id="SSF52540">
    <property type="entry name" value="P-loop containing nucleoside triphosphate hydrolases"/>
    <property type="match status" value="1"/>
</dbReference>
<dbReference type="InterPro" id="IPR003591">
    <property type="entry name" value="Leu-rich_rpt_typical-subtyp"/>
</dbReference>